<dbReference type="InterPro" id="IPR001610">
    <property type="entry name" value="PAC"/>
</dbReference>
<feature type="domain" description="PAS" evidence="2">
    <location>
        <begin position="321"/>
        <end position="365"/>
    </location>
</feature>
<dbReference type="SMART" id="SM00091">
    <property type="entry name" value="PAS"/>
    <property type="match status" value="2"/>
</dbReference>
<dbReference type="PROSITE" id="PS50883">
    <property type="entry name" value="EAL"/>
    <property type="match status" value="1"/>
</dbReference>
<dbReference type="Gene3D" id="3.30.450.20">
    <property type="entry name" value="PAS domain"/>
    <property type="match status" value="2"/>
</dbReference>
<evidence type="ECO:0000313" key="6">
    <source>
        <dbReference type="EMBL" id="RZT76352.1"/>
    </source>
</evidence>
<dbReference type="SMART" id="SM00065">
    <property type="entry name" value="GAF"/>
    <property type="match status" value="1"/>
</dbReference>
<dbReference type="InterPro" id="IPR000700">
    <property type="entry name" value="PAS-assoc_C"/>
</dbReference>
<dbReference type="SUPFAM" id="SSF55073">
    <property type="entry name" value="Nucleotide cyclase"/>
    <property type="match status" value="1"/>
</dbReference>
<dbReference type="Pfam" id="PF00990">
    <property type="entry name" value="GGDEF"/>
    <property type="match status" value="1"/>
</dbReference>
<accession>A0ABY0IMB9</accession>
<dbReference type="NCBIfam" id="TIGR00254">
    <property type="entry name" value="GGDEF"/>
    <property type="match status" value="1"/>
</dbReference>
<organism evidence="6 7">
    <name type="scientific">Azospira oryzae</name>
    <dbReference type="NCBI Taxonomy" id="146939"/>
    <lineage>
        <taxon>Bacteria</taxon>
        <taxon>Pseudomonadati</taxon>
        <taxon>Pseudomonadota</taxon>
        <taxon>Betaproteobacteria</taxon>
        <taxon>Rhodocyclales</taxon>
        <taxon>Rhodocyclaceae</taxon>
        <taxon>Azospira</taxon>
    </lineage>
</organism>
<dbReference type="InterPro" id="IPR001633">
    <property type="entry name" value="EAL_dom"/>
</dbReference>
<feature type="domain" description="GGDEF" evidence="5">
    <location>
        <begin position="478"/>
        <end position="610"/>
    </location>
</feature>
<dbReference type="SUPFAM" id="SSF55781">
    <property type="entry name" value="GAF domain-like"/>
    <property type="match status" value="1"/>
</dbReference>
<dbReference type="SUPFAM" id="SSF141868">
    <property type="entry name" value="EAL domain-like"/>
    <property type="match status" value="1"/>
</dbReference>
<dbReference type="Pfam" id="PF08448">
    <property type="entry name" value="PAS_4"/>
    <property type="match status" value="1"/>
</dbReference>
<dbReference type="InterPro" id="IPR035965">
    <property type="entry name" value="PAS-like_dom_sf"/>
</dbReference>
<dbReference type="InterPro" id="IPR043128">
    <property type="entry name" value="Rev_trsase/Diguanyl_cyclase"/>
</dbReference>
<dbReference type="InterPro" id="IPR000160">
    <property type="entry name" value="GGDEF_dom"/>
</dbReference>
<reference evidence="6 7" key="1">
    <citation type="submission" date="2019-02" db="EMBL/GenBank/DDBJ databases">
        <title>Genomic Encyclopedia of Type Strains, Phase IV (KMG-IV): sequencing the most valuable type-strain genomes for metagenomic binning, comparative biology and taxonomic classification.</title>
        <authorList>
            <person name="Goeker M."/>
        </authorList>
    </citation>
    <scope>NUCLEOTIDE SEQUENCE [LARGE SCALE GENOMIC DNA]</scope>
    <source>
        <strain evidence="6 7">DSM 21223</strain>
    </source>
</reference>
<dbReference type="CDD" id="cd01948">
    <property type="entry name" value="EAL"/>
    <property type="match status" value="1"/>
</dbReference>
<dbReference type="Gene3D" id="3.20.20.450">
    <property type="entry name" value="EAL domain"/>
    <property type="match status" value="1"/>
</dbReference>
<evidence type="ECO:0000256" key="1">
    <source>
        <dbReference type="SAM" id="MobiDB-lite"/>
    </source>
</evidence>
<dbReference type="SMART" id="SM00267">
    <property type="entry name" value="GGDEF"/>
    <property type="match status" value="1"/>
</dbReference>
<evidence type="ECO:0000259" key="5">
    <source>
        <dbReference type="PROSITE" id="PS50887"/>
    </source>
</evidence>
<dbReference type="SMART" id="SM00086">
    <property type="entry name" value="PAC"/>
    <property type="match status" value="2"/>
</dbReference>
<feature type="region of interest" description="Disordered" evidence="1">
    <location>
        <begin position="1"/>
        <end position="26"/>
    </location>
</feature>
<dbReference type="Pfam" id="PF01590">
    <property type="entry name" value="GAF"/>
    <property type="match status" value="1"/>
</dbReference>
<dbReference type="PROSITE" id="PS50113">
    <property type="entry name" value="PAC"/>
    <property type="match status" value="2"/>
</dbReference>
<evidence type="ECO:0000259" key="4">
    <source>
        <dbReference type="PROSITE" id="PS50883"/>
    </source>
</evidence>
<dbReference type="InterPro" id="IPR029016">
    <property type="entry name" value="GAF-like_dom_sf"/>
</dbReference>
<dbReference type="CDD" id="cd01949">
    <property type="entry name" value="GGDEF"/>
    <property type="match status" value="1"/>
</dbReference>
<evidence type="ECO:0000259" key="2">
    <source>
        <dbReference type="PROSITE" id="PS50112"/>
    </source>
</evidence>
<dbReference type="PROSITE" id="PS50112">
    <property type="entry name" value="PAS"/>
    <property type="match status" value="1"/>
</dbReference>
<dbReference type="Proteomes" id="UP000292136">
    <property type="component" value="Unassembled WGS sequence"/>
</dbReference>
<dbReference type="Gene3D" id="3.30.450.40">
    <property type="match status" value="1"/>
</dbReference>
<dbReference type="CDD" id="cd00130">
    <property type="entry name" value="PAS"/>
    <property type="match status" value="2"/>
</dbReference>
<dbReference type="InterPro" id="IPR003018">
    <property type="entry name" value="GAF"/>
</dbReference>
<feature type="domain" description="PAC" evidence="3">
    <location>
        <begin position="392"/>
        <end position="446"/>
    </location>
</feature>
<feature type="domain" description="EAL" evidence="4">
    <location>
        <begin position="619"/>
        <end position="873"/>
    </location>
</feature>
<keyword evidence="7" id="KW-1185">Reference proteome</keyword>
<name>A0ABY0IMB9_9RHOO</name>
<gene>
    <name evidence="6" type="ORF">EV678_2228</name>
</gene>
<dbReference type="RefSeq" id="WP_130459585.1">
    <property type="nucleotide sequence ID" value="NZ_SHKM01000002.1"/>
</dbReference>
<proteinExistence type="predicted"/>
<dbReference type="InterPro" id="IPR029787">
    <property type="entry name" value="Nucleotide_cyclase"/>
</dbReference>
<dbReference type="PANTHER" id="PTHR44757">
    <property type="entry name" value="DIGUANYLATE CYCLASE DGCP"/>
    <property type="match status" value="1"/>
</dbReference>
<dbReference type="InterPro" id="IPR000014">
    <property type="entry name" value="PAS"/>
</dbReference>
<dbReference type="Pfam" id="PF00563">
    <property type="entry name" value="EAL"/>
    <property type="match status" value="1"/>
</dbReference>
<dbReference type="Gene3D" id="3.30.70.270">
    <property type="match status" value="1"/>
</dbReference>
<evidence type="ECO:0000313" key="7">
    <source>
        <dbReference type="Proteomes" id="UP000292136"/>
    </source>
</evidence>
<comment type="caution">
    <text evidence="6">The sequence shown here is derived from an EMBL/GenBank/DDBJ whole genome shotgun (WGS) entry which is preliminary data.</text>
</comment>
<dbReference type="EMBL" id="SHKM01000002">
    <property type="protein sequence ID" value="RZT76352.1"/>
    <property type="molecule type" value="Genomic_DNA"/>
</dbReference>
<evidence type="ECO:0000259" key="3">
    <source>
        <dbReference type="PROSITE" id="PS50113"/>
    </source>
</evidence>
<feature type="domain" description="PAC" evidence="3">
    <location>
        <begin position="271"/>
        <end position="324"/>
    </location>
</feature>
<dbReference type="PANTHER" id="PTHR44757:SF2">
    <property type="entry name" value="BIOFILM ARCHITECTURE MAINTENANCE PROTEIN MBAA"/>
    <property type="match status" value="1"/>
</dbReference>
<sequence length="874" mass="97359">MPFPPHPPWPAFPETEQCAAGPRPGAPSRAAWLERLSRAEFLAQAGLEEIYPYLTETAARLLGVDRVGIWLFDDSQRTIRCADLFERAGGCHSSGQRLQEADCPAYFAALESGEPIVADDALHHPATRDLNDAYLTPHGIGALLDYPVRQQGRLAGVLCHEQAGPARPWNEEQRLLGVALANLVSLALEHAALRQSQAQLHSLEERYLRLLEFCPTGIIHYDTELHITYSNQQFANIIGVPLERLHDLDMAKLQDQRPLPALAAVLEGRTGRFEGEYRASLSGRQLWVSLVAAPVLDQGGQLLGGIAIVEDATERKRAELQLRQLSRAVEQSPATIVITDTNGVIEYVNPKFTRTTGYSAEEAVGLKPSVLKSGETPLEVYQELWSTIASGGQWEGVFHNRRRNGELYWEHATISPITDDNQRITHFVAVKEDITEKRRQEDRIHQLAYFDELTGLPNRTLLHDRVSQCLAAAEREQETLALLFIDLDNFKTVNDSLGHFTGDRLLQSVAQRLKGCVRDSDTVSRLGGDEFVVVLADAQLDGASQVARKIIDRVGQPFVIDGHQLTVTPSIGISLFPHDARDFQSLLKNADTAMYQAKESGRNAYQFFTAEMNVLAFERLVLENALRQAVERQEFVLHYQPQVDMGSGRVIGAEALVRWLHPELGMVPPARFIPVAEDSGLIGAIGDWVLYEACRQNRAWQEAGLPAIPVAVNLSAVQLRQSELHESVAELLRRTGLESRYLELELTERTVMEDAEATVRCLRRLDEMGVMLSIDDFGTGYSSLSYLKRFPIDKLKIDQSFVRDIVADADDQAIAVAIISMGHSLRLRVIAEGVETAEQLEILHRHGCDEAQGFHFGRPMPADEFAAYLARRNA</sequence>
<dbReference type="NCBIfam" id="TIGR00229">
    <property type="entry name" value="sensory_box"/>
    <property type="match status" value="2"/>
</dbReference>
<dbReference type="InterPro" id="IPR035919">
    <property type="entry name" value="EAL_sf"/>
</dbReference>
<dbReference type="PROSITE" id="PS50887">
    <property type="entry name" value="GGDEF"/>
    <property type="match status" value="1"/>
</dbReference>
<dbReference type="Pfam" id="PF00989">
    <property type="entry name" value="PAS"/>
    <property type="match status" value="1"/>
</dbReference>
<dbReference type="InterPro" id="IPR013767">
    <property type="entry name" value="PAS_fold"/>
</dbReference>
<feature type="compositionally biased region" description="Pro residues" evidence="1">
    <location>
        <begin position="1"/>
        <end position="11"/>
    </location>
</feature>
<dbReference type="SUPFAM" id="SSF55785">
    <property type="entry name" value="PYP-like sensor domain (PAS domain)"/>
    <property type="match status" value="2"/>
</dbReference>
<protein>
    <submittedName>
        <fullName evidence="6">PAS domain S-box-containing protein/diguanylate cyclase (GGDEF)-like protein</fullName>
    </submittedName>
</protein>
<dbReference type="InterPro" id="IPR013656">
    <property type="entry name" value="PAS_4"/>
</dbReference>
<dbReference type="InterPro" id="IPR052155">
    <property type="entry name" value="Biofilm_reg_signaling"/>
</dbReference>
<dbReference type="SMART" id="SM00052">
    <property type="entry name" value="EAL"/>
    <property type="match status" value="1"/>
</dbReference>